<feature type="domain" description="NrS-1 polymerase-like helicase" evidence="1">
    <location>
        <begin position="54"/>
        <end position="149"/>
    </location>
</feature>
<accession>A0A0F3GP35</accession>
<dbReference type="InterPro" id="IPR027417">
    <property type="entry name" value="P-loop_NTPase"/>
</dbReference>
<sequence length="311" mass="36701">MKFTRRICTNNNKFDEKRYASLLTVIGYLLNNYIDPAYQRAVILSDASLDVIPQGGTGKGILCNAIAKMRNVAQIYGKNINLDNQFALQEINLDSHIVWFDDVTKNFPFERLFSFITEQYSVERKHKDRFKFEQEYNPKTVITTNYAIKGEGSSFERRKFEFEFCNYYSPKLTPESEFGELFFASWTDDDWNKFYNFMLRCVQVFLAKDSRILPYTSETLKKKRLANEISADFIEYADTLQRNTNLSKSEIYGEFVNTYFSDTQKRNFSQNKFGRYLNTYCTHNGINLETVQTWNGFTKVYCYCLRVEECE</sequence>
<evidence type="ECO:0000259" key="1">
    <source>
        <dbReference type="Pfam" id="PF19263"/>
    </source>
</evidence>
<dbReference type="EMBL" id="LACI01001806">
    <property type="protein sequence ID" value="KJU83641.1"/>
    <property type="molecule type" value="Genomic_DNA"/>
</dbReference>
<protein>
    <submittedName>
        <fullName evidence="2">DNA primase</fullName>
    </submittedName>
</protein>
<comment type="caution">
    <text evidence="2">The sequence shown here is derived from an EMBL/GenBank/DDBJ whole genome shotgun (WGS) entry which is preliminary data.</text>
</comment>
<reference evidence="2 3" key="1">
    <citation type="submission" date="2015-02" db="EMBL/GenBank/DDBJ databases">
        <title>Single-cell genomics of uncultivated deep-branching MTB reveals a conserved set of magnetosome genes.</title>
        <authorList>
            <person name="Kolinko S."/>
            <person name="Richter M."/>
            <person name="Glockner F.O."/>
            <person name="Brachmann A."/>
            <person name="Schuler D."/>
        </authorList>
    </citation>
    <scope>NUCLEOTIDE SEQUENCE [LARGE SCALE GENOMIC DNA]</scope>
    <source>
        <strain evidence="2">TM-1</strain>
    </source>
</reference>
<gene>
    <name evidence="2" type="ORF">MBAV_004169</name>
</gene>
<dbReference type="Gene3D" id="3.40.50.300">
    <property type="entry name" value="P-loop containing nucleotide triphosphate hydrolases"/>
    <property type="match status" value="1"/>
</dbReference>
<keyword evidence="3" id="KW-1185">Reference proteome</keyword>
<dbReference type="Pfam" id="PF19263">
    <property type="entry name" value="DUF5906"/>
    <property type="match status" value="1"/>
</dbReference>
<organism evidence="2 3">
    <name type="scientific">Candidatus Magnetobacterium bavaricum</name>
    <dbReference type="NCBI Taxonomy" id="29290"/>
    <lineage>
        <taxon>Bacteria</taxon>
        <taxon>Pseudomonadati</taxon>
        <taxon>Nitrospirota</taxon>
        <taxon>Thermodesulfovibrionia</taxon>
        <taxon>Thermodesulfovibrionales</taxon>
        <taxon>Candidatus Magnetobacteriaceae</taxon>
        <taxon>Candidatus Magnetobacterium</taxon>
    </lineage>
</organism>
<proteinExistence type="predicted"/>
<dbReference type="AlphaFoldDB" id="A0A0F3GP35"/>
<evidence type="ECO:0000313" key="3">
    <source>
        <dbReference type="Proteomes" id="UP000033423"/>
    </source>
</evidence>
<dbReference type="Proteomes" id="UP000033423">
    <property type="component" value="Unassembled WGS sequence"/>
</dbReference>
<dbReference type="SUPFAM" id="SSF52540">
    <property type="entry name" value="P-loop containing nucleoside triphosphate hydrolases"/>
    <property type="match status" value="1"/>
</dbReference>
<name>A0A0F3GP35_9BACT</name>
<dbReference type="InterPro" id="IPR045455">
    <property type="entry name" value="NrS-1_pol-like_helicase"/>
</dbReference>
<evidence type="ECO:0000313" key="2">
    <source>
        <dbReference type="EMBL" id="KJU83641.1"/>
    </source>
</evidence>